<dbReference type="WBParaSite" id="SPAL_0000624900.1">
    <property type="protein sequence ID" value="SPAL_0000624900.1"/>
    <property type="gene ID" value="SPAL_0000624900"/>
</dbReference>
<protein>
    <submittedName>
        <fullName evidence="2">VWFA domain-containing protein</fullName>
    </submittedName>
</protein>
<organism evidence="1 2">
    <name type="scientific">Strongyloides papillosus</name>
    <name type="common">Intestinal threadworm</name>
    <dbReference type="NCBI Taxonomy" id="174720"/>
    <lineage>
        <taxon>Eukaryota</taxon>
        <taxon>Metazoa</taxon>
        <taxon>Ecdysozoa</taxon>
        <taxon>Nematoda</taxon>
        <taxon>Chromadorea</taxon>
        <taxon>Rhabditida</taxon>
        <taxon>Tylenchina</taxon>
        <taxon>Panagrolaimomorpha</taxon>
        <taxon>Strongyloidoidea</taxon>
        <taxon>Strongyloididae</taxon>
        <taxon>Strongyloides</taxon>
    </lineage>
</organism>
<dbReference type="AlphaFoldDB" id="A0A0N5BJY2"/>
<accession>A0A0N5BJY2</accession>
<reference evidence="2" key="1">
    <citation type="submission" date="2017-02" db="UniProtKB">
        <authorList>
            <consortium name="WormBaseParasite"/>
        </authorList>
    </citation>
    <scope>IDENTIFICATION</scope>
</reference>
<dbReference type="InterPro" id="IPR036465">
    <property type="entry name" value="vWFA_dom_sf"/>
</dbReference>
<keyword evidence="1" id="KW-1185">Reference proteome</keyword>
<sequence length="475" mass="52015">MVLISYVYGDCTCGEIQPNPVTSSGQSAFLLAPEDSSGNFCIPSQDCTYPFAYTVPDNIGITGNVFNIKNFNSSGATLSFYDGNTATGTPYMVVDGSYDGSGAVDIISSLGKNITIVFSVKNKGGDIPSFTYIAKSTNALRTTTLPPTTTTPIPTSPYPIVPDSFQSEGDIFIYVDLSANLTLLSQVGGDIINALYINTDDNSFSSRIYFTMASDTTIYPYGWKNSKTFLQKQINNLPEFGIQSSTIEWAKFGVILDGAFNDSLSQRPNVQRTLILLTDKDNQKADQDPTPYKNCINQYDIHPVIINVDLNKDVSTFKTIPGIFNGDNTNQIVKVNYANVTDLYENYLFNSNVMCNINSLSLSGKSELQFPVQDSGATYVKNYCNYMNYTIKCASTNNASTDITVALNNYDLEANADFLTVYNDQGIVQAVFTGTLVTNSQEVIKNTTFVELVILTNNHRVYPGVDIKFTGCTIV</sequence>
<dbReference type="Proteomes" id="UP000046392">
    <property type="component" value="Unplaced"/>
</dbReference>
<dbReference type="SUPFAM" id="SSF53300">
    <property type="entry name" value="vWA-like"/>
    <property type="match status" value="1"/>
</dbReference>
<proteinExistence type="predicted"/>
<evidence type="ECO:0000313" key="2">
    <source>
        <dbReference type="WBParaSite" id="SPAL_0000624900.1"/>
    </source>
</evidence>
<name>A0A0N5BJY2_STREA</name>
<evidence type="ECO:0000313" key="1">
    <source>
        <dbReference type="Proteomes" id="UP000046392"/>
    </source>
</evidence>